<dbReference type="EMBL" id="CM000639">
    <property type="protein sequence ID" value="EED95386.1"/>
    <property type="molecule type" value="Genomic_DNA"/>
</dbReference>
<dbReference type="STRING" id="35128.B8BV27"/>
<evidence type="ECO:0000313" key="1">
    <source>
        <dbReference type="EMBL" id="EED95386.1"/>
    </source>
</evidence>
<accession>B8BV27</accession>
<dbReference type="InterPro" id="IPR001680">
    <property type="entry name" value="WD40_rpt"/>
</dbReference>
<dbReference type="RefSeq" id="XP_002287943.1">
    <property type="nucleotide sequence ID" value="XM_002287907.1"/>
</dbReference>
<evidence type="ECO:0000313" key="2">
    <source>
        <dbReference type="Proteomes" id="UP000001449"/>
    </source>
</evidence>
<gene>
    <name evidence="1" type="ORF">THAPSDRAFT_261472</name>
</gene>
<dbReference type="InterPro" id="IPR015943">
    <property type="entry name" value="WD40/YVTN_repeat-like_dom_sf"/>
</dbReference>
<name>B8BV27_THAPS</name>
<keyword evidence="2" id="KW-1185">Reference proteome</keyword>
<feature type="non-terminal residue" evidence="1">
    <location>
        <position position="1"/>
    </location>
</feature>
<dbReference type="eggNOG" id="KOG0266">
    <property type="taxonomic scope" value="Eukaryota"/>
</dbReference>
<dbReference type="InParanoid" id="B8BV27"/>
<organism evidence="1 2">
    <name type="scientific">Thalassiosira pseudonana</name>
    <name type="common">Marine diatom</name>
    <name type="synonym">Cyclotella nana</name>
    <dbReference type="NCBI Taxonomy" id="35128"/>
    <lineage>
        <taxon>Eukaryota</taxon>
        <taxon>Sar</taxon>
        <taxon>Stramenopiles</taxon>
        <taxon>Ochrophyta</taxon>
        <taxon>Bacillariophyta</taxon>
        <taxon>Coscinodiscophyceae</taxon>
        <taxon>Thalassiosirophycidae</taxon>
        <taxon>Thalassiosirales</taxon>
        <taxon>Thalassiosiraceae</taxon>
        <taxon>Thalassiosira</taxon>
    </lineage>
</organism>
<reference evidence="1 2" key="2">
    <citation type="journal article" date="2008" name="Nature">
        <title>The Phaeodactylum genome reveals the evolutionary history of diatom genomes.</title>
        <authorList>
            <person name="Bowler C."/>
            <person name="Allen A.E."/>
            <person name="Badger J.H."/>
            <person name="Grimwood J."/>
            <person name="Jabbari K."/>
            <person name="Kuo A."/>
            <person name="Maheswari U."/>
            <person name="Martens C."/>
            <person name="Maumus F."/>
            <person name="Otillar R.P."/>
            <person name="Rayko E."/>
            <person name="Salamov A."/>
            <person name="Vandepoele K."/>
            <person name="Beszteri B."/>
            <person name="Gruber A."/>
            <person name="Heijde M."/>
            <person name="Katinka M."/>
            <person name="Mock T."/>
            <person name="Valentin K."/>
            <person name="Verret F."/>
            <person name="Berges J.A."/>
            <person name="Brownlee C."/>
            <person name="Cadoret J.P."/>
            <person name="Chiovitti A."/>
            <person name="Choi C.J."/>
            <person name="Coesel S."/>
            <person name="De Martino A."/>
            <person name="Detter J.C."/>
            <person name="Durkin C."/>
            <person name="Falciatore A."/>
            <person name="Fournet J."/>
            <person name="Haruta M."/>
            <person name="Huysman M.J."/>
            <person name="Jenkins B.D."/>
            <person name="Jiroutova K."/>
            <person name="Jorgensen R.E."/>
            <person name="Joubert Y."/>
            <person name="Kaplan A."/>
            <person name="Kroger N."/>
            <person name="Kroth P.G."/>
            <person name="La Roche J."/>
            <person name="Lindquist E."/>
            <person name="Lommer M."/>
            <person name="Martin-Jezequel V."/>
            <person name="Lopez P.J."/>
            <person name="Lucas S."/>
            <person name="Mangogna M."/>
            <person name="McGinnis K."/>
            <person name="Medlin L.K."/>
            <person name="Montsant A."/>
            <person name="Oudot-Le Secq M.P."/>
            <person name="Napoli C."/>
            <person name="Obornik M."/>
            <person name="Parker M.S."/>
            <person name="Petit J.L."/>
            <person name="Porcel B.M."/>
            <person name="Poulsen N."/>
            <person name="Robison M."/>
            <person name="Rychlewski L."/>
            <person name="Rynearson T.A."/>
            <person name="Schmutz J."/>
            <person name="Shapiro H."/>
            <person name="Siaut M."/>
            <person name="Stanley M."/>
            <person name="Sussman M.R."/>
            <person name="Taylor A.R."/>
            <person name="Vardi A."/>
            <person name="von Dassow P."/>
            <person name="Vyverman W."/>
            <person name="Willis A."/>
            <person name="Wyrwicz L.S."/>
            <person name="Rokhsar D.S."/>
            <person name="Weissenbach J."/>
            <person name="Armbrust E.V."/>
            <person name="Green B.R."/>
            <person name="Van de Peer Y."/>
            <person name="Grigoriev I.V."/>
        </authorList>
    </citation>
    <scope>NUCLEOTIDE SEQUENCE [LARGE SCALE GENOMIC DNA]</scope>
    <source>
        <strain evidence="1 2">CCMP1335</strain>
    </source>
</reference>
<dbReference type="InterPro" id="IPR036322">
    <property type="entry name" value="WD40_repeat_dom_sf"/>
</dbReference>
<sequence>PSVSTISIAFAPDGRTVASTHGDHTVKVTCAHTGKLIRQLEGHPRTPWTVKYHPTNSRIIASGCLGFQVRVWDWNFQTEAVRKGRRRQKESNFHPSGDLMAIASGSTLHLWDYNDENKRDGSRQSDALLLDPDRERNADFPRGRTLEIRHVNALRCTHFPPSGSTIIIGSVNPSSSNDGLGNARARRGGMAGGGMSFHLRLWDFDLDAILHPTAEEVPTNATARVGKVSEEGEITWNFLTMRPPMSNVSYI</sequence>
<dbReference type="SUPFAM" id="SSF50978">
    <property type="entry name" value="WD40 repeat-like"/>
    <property type="match status" value="1"/>
</dbReference>
<dbReference type="SMART" id="SM00320">
    <property type="entry name" value="WD40"/>
    <property type="match status" value="3"/>
</dbReference>
<dbReference type="GeneID" id="7443082"/>
<dbReference type="HOGENOM" id="CLU_1109460_0_0_1"/>
<dbReference type="Gene3D" id="2.130.10.10">
    <property type="entry name" value="YVTN repeat-like/Quinoprotein amine dehydrogenase"/>
    <property type="match status" value="1"/>
</dbReference>
<reference evidence="1 2" key="1">
    <citation type="journal article" date="2004" name="Science">
        <title>The genome of the diatom Thalassiosira pseudonana: ecology, evolution, and metabolism.</title>
        <authorList>
            <person name="Armbrust E.V."/>
            <person name="Berges J.A."/>
            <person name="Bowler C."/>
            <person name="Green B.R."/>
            <person name="Martinez D."/>
            <person name="Putnam N.H."/>
            <person name="Zhou S."/>
            <person name="Allen A.E."/>
            <person name="Apt K.E."/>
            <person name="Bechner M."/>
            <person name="Brzezinski M.A."/>
            <person name="Chaal B.K."/>
            <person name="Chiovitti A."/>
            <person name="Davis A.K."/>
            <person name="Demarest M.S."/>
            <person name="Detter J.C."/>
            <person name="Glavina T."/>
            <person name="Goodstein D."/>
            <person name="Hadi M.Z."/>
            <person name="Hellsten U."/>
            <person name="Hildebrand M."/>
            <person name="Jenkins B.D."/>
            <person name="Jurka J."/>
            <person name="Kapitonov V.V."/>
            <person name="Kroger N."/>
            <person name="Lau W.W."/>
            <person name="Lane T.W."/>
            <person name="Larimer F.W."/>
            <person name="Lippmeier J.C."/>
            <person name="Lucas S."/>
            <person name="Medina M."/>
            <person name="Montsant A."/>
            <person name="Obornik M."/>
            <person name="Parker M.S."/>
            <person name="Palenik B."/>
            <person name="Pazour G.J."/>
            <person name="Richardson P.M."/>
            <person name="Rynearson T.A."/>
            <person name="Saito M.A."/>
            <person name="Schwartz D.C."/>
            <person name="Thamatrakoln K."/>
            <person name="Valentin K."/>
            <person name="Vardi A."/>
            <person name="Wilkerson F.P."/>
            <person name="Rokhsar D.S."/>
        </authorList>
    </citation>
    <scope>NUCLEOTIDE SEQUENCE [LARGE SCALE GENOMIC DNA]</scope>
    <source>
        <strain evidence="1 2">CCMP1335</strain>
    </source>
</reference>
<dbReference type="PANTHER" id="PTHR22874:SF1">
    <property type="entry name" value="ACTIVATING MOLECULE IN BECN1-REGULATED AUTOPHAGY PROTEIN 1"/>
    <property type="match status" value="1"/>
</dbReference>
<dbReference type="PANTHER" id="PTHR22874">
    <property type="entry name" value="ACTIVATING MOLECULE IN BECN1-REGULATED AUTOPHAGY PROTEIN 1"/>
    <property type="match status" value="1"/>
</dbReference>
<feature type="non-terminal residue" evidence="1">
    <location>
        <position position="251"/>
    </location>
</feature>
<dbReference type="InterPro" id="IPR052596">
    <property type="entry name" value="AMBRA1_autophagy"/>
</dbReference>
<dbReference type="Pfam" id="PF00400">
    <property type="entry name" value="WD40"/>
    <property type="match status" value="2"/>
</dbReference>
<dbReference type="Proteomes" id="UP000001449">
    <property type="component" value="Chromosome 2"/>
</dbReference>
<dbReference type="AlphaFoldDB" id="B8BV27"/>
<protein>
    <submittedName>
        <fullName evidence="1">Uncharacterized protein</fullName>
    </submittedName>
</protein>
<proteinExistence type="predicted"/>
<dbReference type="KEGG" id="tps:THAPSDRAFT_261472"/>
<dbReference type="PaxDb" id="35128-Thaps261472"/>